<reference evidence="1" key="1">
    <citation type="submission" date="2018-05" db="EMBL/GenBank/DDBJ databases">
        <authorList>
            <person name="Lanie J.A."/>
            <person name="Ng W.-L."/>
            <person name="Kazmierczak K.M."/>
            <person name="Andrzejewski T.M."/>
            <person name="Davidsen T.M."/>
            <person name="Wayne K.J."/>
            <person name="Tettelin H."/>
            <person name="Glass J.I."/>
            <person name="Rusch D."/>
            <person name="Podicherti R."/>
            <person name="Tsui H.-C.T."/>
            <person name="Winkler M.E."/>
        </authorList>
    </citation>
    <scope>NUCLEOTIDE SEQUENCE</scope>
</reference>
<accession>A0A382V5X1</accession>
<protein>
    <submittedName>
        <fullName evidence="1">Uncharacterized protein</fullName>
    </submittedName>
</protein>
<evidence type="ECO:0000313" key="1">
    <source>
        <dbReference type="EMBL" id="SVD41291.1"/>
    </source>
</evidence>
<dbReference type="EMBL" id="UINC01149057">
    <property type="protein sequence ID" value="SVD41291.1"/>
    <property type="molecule type" value="Genomic_DNA"/>
</dbReference>
<gene>
    <name evidence="1" type="ORF">METZ01_LOCUS394145</name>
</gene>
<dbReference type="AlphaFoldDB" id="A0A382V5X1"/>
<organism evidence="1">
    <name type="scientific">marine metagenome</name>
    <dbReference type="NCBI Taxonomy" id="408172"/>
    <lineage>
        <taxon>unclassified sequences</taxon>
        <taxon>metagenomes</taxon>
        <taxon>ecological metagenomes</taxon>
    </lineage>
</organism>
<sequence length="43" mass="4773">MEHWNIGVQHAFQLVGIFGESSNLLNHSGQMYAQQLGPTAFTL</sequence>
<name>A0A382V5X1_9ZZZZ</name>
<proteinExistence type="predicted"/>